<keyword evidence="2" id="KW-1133">Transmembrane helix</keyword>
<reference evidence="3 4" key="1">
    <citation type="journal article" date="2010" name="Stand. Genomic Sci.">
        <title>Complete genome sequence of Ignisphaera aggregans type strain (AQ1.S1).</title>
        <authorList>
            <person name="Goker M."/>
            <person name="Held B."/>
            <person name="Lapidus A."/>
            <person name="Nolan M."/>
            <person name="Spring S."/>
            <person name="Yasawong M."/>
            <person name="Lucas S."/>
            <person name="Glavina Del Rio T."/>
            <person name="Tice H."/>
            <person name="Cheng J.F."/>
            <person name="Goodwin L."/>
            <person name="Tapia R."/>
            <person name="Pitluck S."/>
            <person name="Liolios K."/>
            <person name="Ivanova N."/>
            <person name="Mavromatis K."/>
            <person name="Mikhailova N."/>
            <person name="Pati A."/>
            <person name="Chen A."/>
            <person name="Palaniappan K."/>
            <person name="Brambilla E."/>
            <person name="Land M."/>
            <person name="Hauser L."/>
            <person name="Chang Y.J."/>
            <person name="Jeffries C.D."/>
            <person name="Brettin T."/>
            <person name="Detter J.C."/>
            <person name="Han C."/>
            <person name="Rohde M."/>
            <person name="Sikorski J."/>
            <person name="Woyke T."/>
            <person name="Bristow J."/>
            <person name="Eisen J.A."/>
            <person name="Markowitz V."/>
            <person name="Hugenholtz P."/>
            <person name="Kyrpides N.C."/>
            <person name="Klenk H.P."/>
        </authorList>
    </citation>
    <scope>NUCLEOTIDE SEQUENCE [LARGE SCALE GENOMIC DNA]</scope>
    <source>
        <strain evidence="4">DSM 17230 / JCM 13409 / AQ1.S1</strain>
    </source>
</reference>
<evidence type="ECO:0000256" key="1">
    <source>
        <dbReference type="ARBA" id="ARBA00005519"/>
    </source>
</evidence>
<dbReference type="Proteomes" id="UP000001304">
    <property type="component" value="Chromosome"/>
</dbReference>
<dbReference type="Gene3D" id="2.60.120.180">
    <property type="match status" value="1"/>
</dbReference>
<dbReference type="InterPro" id="IPR002594">
    <property type="entry name" value="GH12"/>
</dbReference>
<evidence type="ECO:0000256" key="2">
    <source>
        <dbReference type="SAM" id="Phobius"/>
    </source>
</evidence>
<dbReference type="GO" id="GO:0008810">
    <property type="term" value="F:cellulase activity"/>
    <property type="evidence" value="ECO:0007669"/>
    <property type="project" value="InterPro"/>
</dbReference>
<organism evidence="3 4">
    <name type="scientific">Ignisphaera aggregans (strain DSM 17230 / JCM 13409 / AQ1.S1)</name>
    <dbReference type="NCBI Taxonomy" id="583356"/>
    <lineage>
        <taxon>Archaea</taxon>
        <taxon>Thermoproteota</taxon>
        <taxon>Thermoprotei</taxon>
        <taxon>Desulfurococcales</taxon>
        <taxon>Desulfurococcaceae</taxon>
        <taxon>Ignisphaera</taxon>
    </lineage>
</organism>
<gene>
    <name evidence="3" type="ordered locus">Igag_0454</name>
</gene>
<dbReference type="EMBL" id="CP002098">
    <property type="protein sequence ID" value="ADM27292.1"/>
    <property type="molecule type" value="Genomic_DNA"/>
</dbReference>
<evidence type="ECO:0000313" key="4">
    <source>
        <dbReference type="Proteomes" id="UP000001304"/>
    </source>
</evidence>
<sequence>MAVSGLQIIVVILVIALLALGIYIVIGGPGTKTIVTETITYTETVPRTIIQQETKTITTIIPTTIEGIVRETTTETQYTTVTSIATVTMTSILTSTVYQTVSQTIYTTTTITSPMSIILEYPKDLSTVKTLDINGDGISDVKVAINPWNMRSAQGYQKMIINLSTRSIKFISNLTNVSPAEWTNGYPEIYIGRKPWDYSYVNGFGVAFPMKISELKPFVVSFYICIDRLDPSMNFNIAADAWIVRESIARNAGASPSQGDIEIMVWLFNQNLQPAGSRIGEEILPIVINGTKYYKTFEVWKMNSVPWGGWDYIAFKPKDWSIRCGSVVYDPTQFVKALSKYTDGIDISNYYLLDWEIGTEWGSRTSNGIAIFEWTIRDFMAIPGIEIK</sequence>
<dbReference type="KEGG" id="iag:Igag_0454"/>
<keyword evidence="2" id="KW-0472">Membrane</keyword>
<feature type="transmembrane region" description="Helical" evidence="2">
    <location>
        <begin position="6"/>
        <end position="26"/>
    </location>
</feature>
<dbReference type="InterPro" id="IPR013320">
    <property type="entry name" value="ConA-like_dom_sf"/>
</dbReference>
<dbReference type="HOGENOM" id="CLU_768611_0_0_2"/>
<keyword evidence="3" id="KW-0378">Hydrolase</keyword>
<proteinExistence type="inferred from homology"/>
<keyword evidence="2" id="KW-0812">Transmembrane</keyword>
<dbReference type="GO" id="GO:0000272">
    <property type="term" value="P:polysaccharide catabolic process"/>
    <property type="evidence" value="ECO:0007669"/>
    <property type="project" value="InterPro"/>
</dbReference>
<dbReference type="BioCyc" id="IAGG583356:GHAH-457-MONOMER"/>
<dbReference type="SUPFAM" id="SSF49899">
    <property type="entry name" value="Concanavalin A-like lectins/glucanases"/>
    <property type="match status" value="1"/>
</dbReference>
<protein>
    <submittedName>
        <fullName evidence="3">Glycoside hydrolase family 12</fullName>
    </submittedName>
</protein>
<keyword evidence="4" id="KW-1185">Reference proteome</keyword>
<dbReference type="CAZy" id="GH12">
    <property type="family name" value="Glycoside Hydrolase Family 12"/>
</dbReference>
<dbReference type="Pfam" id="PF01670">
    <property type="entry name" value="Glyco_hydro_12"/>
    <property type="match status" value="1"/>
</dbReference>
<accession>E0SRL7</accession>
<evidence type="ECO:0000313" key="3">
    <source>
        <dbReference type="EMBL" id="ADM27292.1"/>
    </source>
</evidence>
<dbReference type="AlphaFoldDB" id="E0SRL7"/>
<comment type="similarity">
    <text evidence="1">Belongs to the glycosyl hydrolase 12 (cellulase H) family.</text>
</comment>
<dbReference type="InterPro" id="IPR013319">
    <property type="entry name" value="GH11/12"/>
</dbReference>
<name>E0SRL7_IGNAA</name>